<evidence type="ECO:0000259" key="1">
    <source>
        <dbReference type="PROSITE" id="PS50994"/>
    </source>
</evidence>
<protein>
    <recommendedName>
        <fullName evidence="1">Integrase catalytic domain-containing protein</fullName>
    </recommendedName>
</protein>
<evidence type="ECO:0000313" key="3">
    <source>
        <dbReference type="Proteomes" id="UP001190700"/>
    </source>
</evidence>
<feature type="domain" description="Integrase catalytic" evidence="1">
    <location>
        <begin position="1"/>
        <end position="68"/>
    </location>
</feature>
<keyword evidence="3" id="KW-1185">Reference proteome</keyword>
<reference evidence="2 3" key="1">
    <citation type="journal article" date="2015" name="Genome Biol. Evol.">
        <title>Comparative Genomics of a Bacterivorous Green Alga Reveals Evolutionary Causalities and Consequences of Phago-Mixotrophic Mode of Nutrition.</title>
        <authorList>
            <person name="Burns J.A."/>
            <person name="Paasch A."/>
            <person name="Narechania A."/>
            <person name="Kim E."/>
        </authorList>
    </citation>
    <scope>NUCLEOTIDE SEQUENCE [LARGE SCALE GENOMIC DNA]</scope>
    <source>
        <strain evidence="2 3">PLY_AMNH</strain>
    </source>
</reference>
<comment type="caution">
    <text evidence="2">The sequence shown here is derived from an EMBL/GenBank/DDBJ whole genome shotgun (WGS) entry which is preliminary data.</text>
</comment>
<dbReference type="InterPro" id="IPR012337">
    <property type="entry name" value="RNaseH-like_sf"/>
</dbReference>
<accession>A0AAE0G2E2</accession>
<dbReference type="InterPro" id="IPR036397">
    <property type="entry name" value="RNaseH_sf"/>
</dbReference>
<name>A0AAE0G2E2_9CHLO</name>
<dbReference type="PROSITE" id="PS50994">
    <property type="entry name" value="INTEGRASE"/>
    <property type="match status" value="1"/>
</dbReference>
<dbReference type="GO" id="GO:0003676">
    <property type="term" value="F:nucleic acid binding"/>
    <property type="evidence" value="ECO:0007669"/>
    <property type="project" value="InterPro"/>
</dbReference>
<evidence type="ECO:0000313" key="2">
    <source>
        <dbReference type="EMBL" id="KAK3270359.1"/>
    </source>
</evidence>
<dbReference type="PANTHER" id="PTHR37984">
    <property type="entry name" value="PROTEIN CBG26694"/>
    <property type="match status" value="1"/>
</dbReference>
<dbReference type="SUPFAM" id="SSF53098">
    <property type="entry name" value="Ribonuclease H-like"/>
    <property type="match status" value="1"/>
</dbReference>
<dbReference type="InterPro" id="IPR050951">
    <property type="entry name" value="Retrovirus_Pol_polyprotein"/>
</dbReference>
<gene>
    <name evidence="2" type="ORF">CYMTET_21241</name>
</gene>
<dbReference type="EMBL" id="LGRX02010446">
    <property type="protein sequence ID" value="KAK3270359.1"/>
    <property type="molecule type" value="Genomic_DNA"/>
</dbReference>
<sequence>MTTTTPYNPWSDGQAEHTNRVVEDMLRSFVDDHPEDWDLWCTNVEFVINDSRNESTGISPFEMTSPSPPMSKLGLFVDAALKDLRKRTKGEGIAFEFPSRFHDILEEARARLELAQQKQRAQFDSRYHQREFVIGDLAWVEAKHLGGGASCCSRVEVPRSAPATAGVTPLIDDPMPEHYSVLEFWAYEGI</sequence>
<dbReference type="AlphaFoldDB" id="A0AAE0G2E2"/>
<dbReference type="GO" id="GO:0015074">
    <property type="term" value="P:DNA integration"/>
    <property type="evidence" value="ECO:0007669"/>
    <property type="project" value="InterPro"/>
</dbReference>
<dbReference type="PANTHER" id="PTHR37984:SF15">
    <property type="entry name" value="INTEGRASE CATALYTIC DOMAIN-CONTAINING PROTEIN"/>
    <property type="match status" value="1"/>
</dbReference>
<organism evidence="2 3">
    <name type="scientific">Cymbomonas tetramitiformis</name>
    <dbReference type="NCBI Taxonomy" id="36881"/>
    <lineage>
        <taxon>Eukaryota</taxon>
        <taxon>Viridiplantae</taxon>
        <taxon>Chlorophyta</taxon>
        <taxon>Pyramimonadophyceae</taxon>
        <taxon>Pyramimonadales</taxon>
        <taxon>Pyramimonadaceae</taxon>
        <taxon>Cymbomonas</taxon>
    </lineage>
</organism>
<dbReference type="InterPro" id="IPR001584">
    <property type="entry name" value="Integrase_cat-core"/>
</dbReference>
<dbReference type="Proteomes" id="UP001190700">
    <property type="component" value="Unassembled WGS sequence"/>
</dbReference>
<proteinExistence type="predicted"/>
<dbReference type="Gene3D" id="3.30.420.10">
    <property type="entry name" value="Ribonuclease H-like superfamily/Ribonuclease H"/>
    <property type="match status" value="1"/>
</dbReference>